<dbReference type="EMBL" id="BACD03000006">
    <property type="protein sequence ID" value="GAO46958.1"/>
    <property type="molecule type" value="Genomic_DNA"/>
</dbReference>
<accession>A0A0E9NAY2</accession>
<keyword evidence="6" id="KW-1185">Reference proteome</keyword>
<dbReference type="PANTHER" id="PTHR47936:SF1">
    <property type="entry name" value="PENTATRICOPEPTIDE REPEAT-CONTAINING PROTEIN GUN1, CHLOROPLASTIC"/>
    <property type="match status" value="1"/>
</dbReference>
<reference evidence="5 6" key="3">
    <citation type="journal article" date="2015" name="Genome Announc.">
        <title>Draft Genome Sequence of the Archiascomycetous Yeast Saitoella complicata.</title>
        <authorList>
            <person name="Yamauchi K."/>
            <person name="Kondo S."/>
            <person name="Hamamoto M."/>
            <person name="Takahashi Y."/>
            <person name="Ogura Y."/>
            <person name="Hayashi T."/>
            <person name="Nishida H."/>
        </authorList>
    </citation>
    <scope>NUCLEOTIDE SEQUENCE [LARGE SCALE GENOMIC DNA]</scope>
    <source>
        <strain evidence="5 6">NRRL Y-17804</strain>
    </source>
</reference>
<protein>
    <recommendedName>
        <fullName evidence="7">Pentatricopeptide repeat domain-containing protein</fullName>
    </recommendedName>
</protein>
<sequence length="969" mass="109415">MPFVATSAKNGTPTLFRSYVFDFNVCTSCRIALSRTAAGARRIARYSTPSLAVAESQAVTSGHDLGSGLRPRHRRSAHEVLAGEGRAVSNLRDQGRSSPFERRKGENIANRVSNRNLRSPLAPLDEIFEAVGLPPDVDLPHNLPQGPPELEEQYEAKLSQYLANNQDDQLLFTVRRMHRKGITLPGRAEDVYTLKALERRQRHLAAKVLAEAMVKRGQMQGWSYLFRNLEPTSTCGKQGEVLNLRNRLRNRWSKFIQNPSQVPTEGECADEIWVSALKAALAVAEPFCTPNQESNLRDMWEFAQSLQSREKRSWLPFRETVIAHLLEKVNDAQDGEAAAENALLWHWELCHQEPLRQEAWTVLVKKVRSDRVEKTLKTIHARTISTLRTNGTAAKGLDNIRGPRYVTGFYEAIMLRASRLGKLKEASEWHEYCMNVDEAPLTTEPANRLLLWYMRWNPGNPAIQWLLSSLVDAGAELVESTLLLFAFYFAKGKRKDVSSIMKLTNMVNKENARTVLSDQFWAIAIRACSESQQRNAVMSKMAEFGLEPGPLIFEALISAEYSVETVEKLIRELVTRGFNITTTMYASLARLLSKQGHVNIALQILRTVVDTAGTSDEGLMRSVLRGLMDVQNWDELENVHKLMVADGLANERTWNLLIRARAERGELRRALQGLEELLLKSFSVEASTAHVLVKRMLKPEEPAQGDGRFAEVLDTSRRSHKSGLQQAIEIGVACMRAGGHVHPETWKMLLFKLAKECGSNIKSLDSLCLWLIRQYTPEAKVDETIARTQAPGGEKLSIVKKTMKRKAGDPVNILHRRALEWAQTKSYVALPKDVTRGLVDASTSAVHPLRRIFTPPFLSACLYYSFNTGAMRNPIYLRMDQTANAVKMLSRWQDLGVHIDDRVISRNLRVFLKKWAALRPKVTSDHVTASVRRLEKAWKKELVIQSDPHPADMKRKTVMATDDEEQVVN</sequence>
<evidence type="ECO:0000256" key="3">
    <source>
        <dbReference type="ARBA" id="ARBA00044493"/>
    </source>
</evidence>
<proteinExistence type="inferred from homology"/>
<comment type="function">
    <text evidence="3">Regulates mitochondrial small subunit maturation by controlling 15S rRNA 5'-end processing. Localizes to the 5' precursor of the 15S rRNA in a position that is subsequently occupied by mS47 in the mature yeast mtSSU. Uses structure and sequence-specific RNA recognition, binding to a single-stranded region of the precursor and specifically recognizing bases -6 to -1. The exchange of Ccm1 for mS47 is coupled to the irreversible removal of precursor rRNA that is accompanied by conformational changes of the mitoribosomal proteins uS5m and mS26. These conformational changes signal completion of 5'-end rRNA processing through protection of the mature 5'-end of the 15S rRNA and stabilization of mS47. The removal of the 5' precursor together with the dissociation of Ccm1 may be catalyzed by the 5'-3' exoribonuclease Pet127. Involved in the specific removal of group I introns in mitochondrial encoded transcripts.</text>
</comment>
<dbReference type="AlphaFoldDB" id="A0A0E9NAY2"/>
<evidence type="ECO:0000256" key="1">
    <source>
        <dbReference type="ARBA" id="ARBA00006192"/>
    </source>
</evidence>
<comment type="subunit">
    <text evidence="4">Binds to mitochondrial small subunit 15S rRNA.</text>
</comment>
<dbReference type="InterPro" id="IPR011990">
    <property type="entry name" value="TPR-like_helical_dom_sf"/>
</dbReference>
<dbReference type="PANTHER" id="PTHR47936">
    <property type="entry name" value="PPR_LONG DOMAIN-CONTAINING PROTEIN"/>
    <property type="match status" value="1"/>
</dbReference>
<evidence type="ECO:0000313" key="5">
    <source>
        <dbReference type="EMBL" id="GAO46958.1"/>
    </source>
</evidence>
<evidence type="ECO:0000256" key="2">
    <source>
        <dbReference type="ARBA" id="ARBA00022737"/>
    </source>
</evidence>
<name>A0A0E9NAY2_SAICN</name>
<comment type="similarity">
    <text evidence="1">Belongs to the CCM1 family.</text>
</comment>
<dbReference type="OrthoDB" id="185373at2759"/>
<dbReference type="Proteomes" id="UP000033140">
    <property type="component" value="Unassembled WGS sequence"/>
</dbReference>
<organism evidence="5 6">
    <name type="scientific">Saitoella complicata (strain BCRC 22490 / CBS 7301 / JCM 7358 / NBRC 10748 / NRRL Y-17804)</name>
    <dbReference type="NCBI Taxonomy" id="698492"/>
    <lineage>
        <taxon>Eukaryota</taxon>
        <taxon>Fungi</taxon>
        <taxon>Dikarya</taxon>
        <taxon>Ascomycota</taxon>
        <taxon>Taphrinomycotina</taxon>
        <taxon>Taphrinomycotina incertae sedis</taxon>
        <taxon>Saitoella</taxon>
    </lineage>
</organism>
<keyword evidence="2" id="KW-0677">Repeat</keyword>
<gene>
    <name evidence="5" type="ORF">G7K_1175-t1</name>
</gene>
<comment type="caution">
    <text evidence="5">The sequence shown here is derived from an EMBL/GenBank/DDBJ whole genome shotgun (WGS) entry which is preliminary data.</text>
</comment>
<reference evidence="5 6" key="2">
    <citation type="journal article" date="2014" name="J. Gen. Appl. Microbiol.">
        <title>The early diverging ascomycetous budding yeast Saitoella complicata has three histone deacetylases belonging to the Clr6, Hos2, and Rpd3 lineages.</title>
        <authorList>
            <person name="Nishida H."/>
            <person name="Matsumoto T."/>
            <person name="Kondo S."/>
            <person name="Hamamoto M."/>
            <person name="Yoshikawa H."/>
        </authorList>
    </citation>
    <scope>NUCLEOTIDE SEQUENCE [LARGE SCALE GENOMIC DNA]</scope>
    <source>
        <strain evidence="5 6">NRRL Y-17804</strain>
    </source>
</reference>
<evidence type="ECO:0000256" key="4">
    <source>
        <dbReference type="ARBA" id="ARBA00044511"/>
    </source>
</evidence>
<dbReference type="Gene3D" id="1.25.40.10">
    <property type="entry name" value="Tetratricopeptide repeat domain"/>
    <property type="match status" value="1"/>
</dbReference>
<dbReference type="GO" id="GO:0031930">
    <property type="term" value="P:mitochondria-nucleus signaling pathway"/>
    <property type="evidence" value="ECO:0007669"/>
    <property type="project" value="TreeGrafter"/>
</dbReference>
<dbReference type="STRING" id="698492.A0A0E9NAY2"/>
<reference evidence="5 6" key="1">
    <citation type="journal article" date="2011" name="J. Gen. Appl. Microbiol.">
        <title>Draft genome sequencing of the enigmatic yeast Saitoella complicata.</title>
        <authorList>
            <person name="Nishida H."/>
            <person name="Hamamoto M."/>
            <person name="Sugiyama J."/>
        </authorList>
    </citation>
    <scope>NUCLEOTIDE SEQUENCE [LARGE SCALE GENOMIC DNA]</scope>
    <source>
        <strain evidence="5 6">NRRL Y-17804</strain>
    </source>
</reference>
<dbReference type="RefSeq" id="XP_019024950.1">
    <property type="nucleotide sequence ID" value="XM_019166477.1"/>
</dbReference>
<evidence type="ECO:0000313" key="6">
    <source>
        <dbReference type="Proteomes" id="UP000033140"/>
    </source>
</evidence>
<evidence type="ECO:0008006" key="7">
    <source>
        <dbReference type="Google" id="ProtNLM"/>
    </source>
</evidence>